<evidence type="ECO:0000259" key="2">
    <source>
        <dbReference type="Pfam" id="PF03178"/>
    </source>
</evidence>
<evidence type="ECO:0000256" key="1">
    <source>
        <dbReference type="SAM" id="MobiDB-lite"/>
    </source>
</evidence>
<dbReference type="InterPro" id="IPR036322">
    <property type="entry name" value="WD40_repeat_dom_sf"/>
</dbReference>
<dbReference type="Pfam" id="PF03178">
    <property type="entry name" value="CPSF_A"/>
    <property type="match status" value="1"/>
</dbReference>
<dbReference type="Gene3D" id="1.10.150.910">
    <property type="match status" value="1"/>
</dbReference>
<organism evidence="3">
    <name type="scientific">Paramoeba aestuarina</name>
    <dbReference type="NCBI Taxonomy" id="180227"/>
    <lineage>
        <taxon>Eukaryota</taxon>
        <taxon>Amoebozoa</taxon>
        <taxon>Discosea</taxon>
        <taxon>Flabellinia</taxon>
        <taxon>Dactylopodida</taxon>
        <taxon>Paramoebidae</taxon>
        <taxon>Paramoeba</taxon>
    </lineage>
</organism>
<feature type="region of interest" description="Disordered" evidence="1">
    <location>
        <begin position="1"/>
        <end position="29"/>
    </location>
</feature>
<dbReference type="InterPro" id="IPR050358">
    <property type="entry name" value="RSE1/DDB1/CFT1"/>
</dbReference>
<reference evidence="3" key="1">
    <citation type="submission" date="2021-01" db="EMBL/GenBank/DDBJ databases">
        <authorList>
            <person name="Corre E."/>
            <person name="Pelletier E."/>
            <person name="Niang G."/>
            <person name="Scheremetjew M."/>
            <person name="Finn R."/>
            <person name="Kale V."/>
            <person name="Holt S."/>
            <person name="Cochrane G."/>
            <person name="Meng A."/>
            <person name="Brown T."/>
            <person name="Cohen L."/>
        </authorList>
    </citation>
    <scope>NUCLEOTIDE SEQUENCE</scope>
    <source>
        <strain evidence="3">SoJaBio B1-5/56/2</strain>
    </source>
</reference>
<dbReference type="InterPro" id="IPR004871">
    <property type="entry name" value="RSE1/DDB1/CPSF1_C"/>
</dbReference>
<gene>
    <name evidence="3" type="ORF">NAES01612_LOCUS16246</name>
</gene>
<evidence type="ECO:0000313" key="3">
    <source>
        <dbReference type="EMBL" id="CAE2316561.1"/>
    </source>
</evidence>
<proteinExistence type="predicted"/>
<name>A0A7S4L7E9_9EUKA</name>
<dbReference type="InterPro" id="IPR015943">
    <property type="entry name" value="WD40/YVTN_repeat-like_dom_sf"/>
</dbReference>
<dbReference type="GO" id="GO:0003676">
    <property type="term" value="F:nucleic acid binding"/>
    <property type="evidence" value="ECO:0007669"/>
    <property type="project" value="InterPro"/>
</dbReference>
<protein>
    <recommendedName>
        <fullName evidence="2">RSE1/DDB1/CPSF1 C-terminal domain-containing protein</fullName>
    </recommendedName>
</protein>
<dbReference type="SUPFAM" id="SSF50978">
    <property type="entry name" value="WD40 repeat-like"/>
    <property type="match status" value="1"/>
</dbReference>
<dbReference type="EMBL" id="HBKR01024743">
    <property type="protein sequence ID" value="CAE2316561.1"/>
    <property type="molecule type" value="Transcribed_RNA"/>
</dbReference>
<feature type="compositionally biased region" description="Basic and acidic residues" evidence="1">
    <location>
        <begin position="1"/>
        <end position="19"/>
    </location>
</feature>
<dbReference type="GO" id="GO:0005634">
    <property type="term" value="C:nucleus"/>
    <property type="evidence" value="ECO:0007669"/>
    <property type="project" value="InterPro"/>
</dbReference>
<dbReference type="PANTHER" id="PTHR10644">
    <property type="entry name" value="DNA REPAIR/RNA PROCESSING CPSF FAMILY"/>
    <property type="match status" value="1"/>
</dbReference>
<sequence>MEVADEKSSEAKEEERKQLAESYARQRKAVDEKNASHHWASCLRVVDLRGHQTVSTKEMEKGTGCYSICLCTFLSRPNMRFVVVGTAKEMDPVTRKAAAYFIELYSFNEENGSLSLFEKTQVEAIPTAVCPFQGKLLVGIGKTLRLYDLGKKKLVRKCENSQFATSIYSIHTSGQRIYVSDVSQSVFFCVYRRPENAITVVALDSVPRWVTSTELLDHDTVACGDRFGNVSILRLRAEHSDAISDQEQRGTDHLALTKLDGKEDGWTGRESGFSVPYKLDCLVNFHVGDVITSISKSTVVSGASEVLLYTTLFGGIGALLPVILKEDIIFLKKLETLMRNYVRPLCGHDHLSYRSSYGLAQGVVDGDLCEQYWSLDFVKQKEIASELFSKDPHPSEVLKKLEDFQESILFVPHMPKMPTESQASSQGSS</sequence>
<dbReference type="AlphaFoldDB" id="A0A7S4L7E9"/>
<dbReference type="Gene3D" id="2.130.10.10">
    <property type="entry name" value="YVTN repeat-like/Quinoprotein amine dehydrogenase"/>
    <property type="match status" value="1"/>
</dbReference>
<feature type="domain" description="RSE1/DDB1/CPSF1 C-terminal" evidence="2">
    <location>
        <begin position="40"/>
        <end position="372"/>
    </location>
</feature>
<accession>A0A7S4L7E9</accession>